<dbReference type="PANTHER" id="PTHR45663:SF11">
    <property type="entry name" value="GEO12009P1"/>
    <property type="match status" value="1"/>
</dbReference>
<dbReference type="InterPro" id="IPR017937">
    <property type="entry name" value="Thioredoxin_CS"/>
</dbReference>
<dbReference type="AlphaFoldDB" id="A0A5K7S453"/>
<dbReference type="GO" id="GO:0015035">
    <property type="term" value="F:protein-disulfide reductase activity"/>
    <property type="evidence" value="ECO:0007669"/>
    <property type="project" value="InterPro"/>
</dbReference>
<dbReference type="PROSITE" id="PS51352">
    <property type="entry name" value="THIOREDOXIN_2"/>
    <property type="match status" value="1"/>
</dbReference>
<dbReference type="RefSeq" id="WP_318349432.1">
    <property type="nucleotide sequence ID" value="NZ_AP018694.1"/>
</dbReference>
<evidence type="ECO:0000256" key="5">
    <source>
        <dbReference type="ARBA" id="ARBA00023284"/>
    </source>
</evidence>
<dbReference type="InterPro" id="IPR013766">
    <property type="entry name" value="Thioredoxin_domain"/>
</dbReference>
<comment type="similarity">
    <text evidence="1">Belongs to the thioredoxin family.</text>
</comment>
<evidence type="ECO:0000256" key="7">
    <source>
        <dbReference type="PIRSR" id="PIRSR000077-4"/>
    </source>
</evidence>
<dbReference type="InterPro" id="IPR036249">
    <property type="entry name" value="Thioredoxin-like_sf"/>
</dbReference>
<feature type="domain" description="Thioredoxin" evidence="8">
    <location>
        <begin position="1"/>
        <end position="99"/>
    </location>
</feature>
<keyword evidence="2" id="KW-0813">Transport</keyword>
<evidence type="ECO:0000313" key="10">
    <source>
        <dbReference type="Proteomes" id="UP001193389"/>
    </source>
</evidence>
<dbReference type="EMBL" id="AP018694">
    <property type="protein sequence ID" value="BBE16351.1"/>
    <property type="molecule type" value="Genomic_DNA"/>
</dbReference>
<evidence type="ECO:0000256" key="6">
    <source>
        <dbReference type="PIRSR" id="PIRSR000077-1"/>
    </source>
</evidence>
<reference evidence="9" key="1">
    <citation type="journal article" date="2020" name="Int. J. Syst. Evol. Microbiol.">
        <title>Aquipluma nitroreducens gen. nov. sp. nov., a novel facultatively anaerobic bacterium isolated from a freshwater lake.</title>
        <authorList>
            <person name="Watanabe M."/>
            <person name="Kojima H."/>
            <person name="Fukui M."/>
        </authorList>
    </citation>
    <scope>NUCLEOTIDE SEQUENCE</scope>
    <source>
        <strain evidence="9">MeG22</strain>
    </source>
</reference>
<dbReference type="InterPro" id="IPR005746">
    <property type="entry name" value="Thioredoxin"/>
</dbReference>
<feature type="site" description="Deprotonates C-terminal active site Cys" evidence="6">
    <location>
        <position position="18"/>
    </location>
</feature>
<name>A0A5K7S453_9BACT</name>
<dbReference type="PANTHER" id="PTHR45663">
    <property type="entry name" value="GEO12009P1"/>
    <property type="match status" value="1"/>
</dbReference>
<feature type="site" description="Contributes to redox potential value" evidence="6">
    <location>
        <position position="25"/>
    </location>
</feature>
<feature type="active site" description="Nucleophile" evidence="6">
    <location>
        <position position="24"/>
    </location>
</feature>
<dbReference type="CDD" id="cd02947">
    <property type="entry name" value="TRX_family"/>
    <property type="match status" value="1"/>
</dbReference>
<gene>
    <name evidence="9" type="ORF">AQPE_0489</name>
</gene>
<keyword evidence="10" id="KW-1185">Reference proteome</keyword>
<dbReference type="KEGG" id="anf:AQPE_0489"/>
<sequence length="99" mass="11499">MIKRFNRIVNSSRPVLVDFYADWCVPCRLMPPILKEVKEEFRKHVRIIKVNVDHYPDIATNCKVQNIPAIVLFQDGKIHWSGKGVQQVSDITIALRDIL</sequence>
<dbReference type="Proteomes" id="UP001193389">
    <property type="component" value="Chromosome"/>
</dbReference>
<evidence type="ECO:0000313" key="9">
    <source>
        <dbReference type="EMBL" id="BBE16351.1"/>
    </source>
</evidence>
<dbReference type="GO" id="GO:0005829">
    <property type="term" value="C:cytosol"/>
    <property type="evidence" value="ECO:0007669"/>
    <property type="project" value="TreeGrafter"/>
</dbReference>
<keyword evidence="5 7" id="KW-0676">Redox-active center</keyword>
<feature type="disulfide bond" description="Redox-active" evidence="7">
    <location>
        <begin position="24"/>
        <end position="27"/>
    </location>
</feature>
<dbReference type="Pfam" id="PF00085">
    <property type="entry name" value="Thioredoxin"/>
    <property type="match status" value="1"/>
</dbReference>
<accession>A0A5K7S453</accession>
<evidence type="ECO:0000256" key="3">
    <source>
        <dbReference type="ARBA" id="ARBA00022982"/>
    </source>
</evidence>
<dbReference type="GO" id="GO:0045454">
    <property type="term" value="P:cell redox homeostasis"/>
    <property type="evidence" value="ECO:0007669"/>
    <property type="project" value="TreeGrafter"/>
</dbReference>
<dbReference type="PROSITE" id="PS00194">
    <property type="entry name" value="THIOREDOXIN_1"/>
    <property type="match status" value="1"/>
</dbReference>
<keyword evidence="3" id="KW-0249">Electron transport</keyword>
<evidence type="ECO:0000256" key="2">
    <source>
        <dbReference type="ARBA" id="ARBA00022448"/>
    </source>
</evidence>
<dbReference type="PIRSF" id="PIRSF000077">
    <property type="entry name" value="Thioredoxin"/>
    <property type="match status" value="1"/>
</dbReference>
<protein>
    <submittedName>
        <fullName evidence="9">Thioredoxin</fullName>
    </submittedName>
</protein>
<dbReference type="PRINTS" id="PR00421">
    <property type="entry name" value="THIOREDOXIN"/>
</dbReference>
<keyword evidence="4 7" id="KW-1015">Disulfide bond</keyword>
<proteinExistence type="inferred from homology"/>
<dbReference type="SUPFAM" id="SSF52833">
    <property type="entry name" value="Thioredoxin-like"/>
    <property type="match status" value="1"/>
</dbReference>
<organism evidence="9 10">
    <name type="scientific">Aquipluma nitroreducens</name>
    <dbReference type="NCBI Taxonomy" id="2010828"/>
    <lineage>
        <taxon>Bacteria</taxon>
        <taxon>Pseudomonadati</taxon>
        <taxon>Bacteroidota</taxon>
        <taxon>Bacteroidia</taxon>
        <taxon>Marinilabiliales</taxon>
        <taxon>Prolixibacteraceae</taxon>
        <taxon>Aquipluma</taxon>
    </lineage>
</organism>
<dbReference type="Gene3D" id="3.40.30.10">
    <property type="entry name" value="Glutaredoxin"/>
    <property type="match status" value="1"/>
</dbReference>
<feature type="site" description="Contributes to redox potential value" evidence="6">
    <location>
        <position position="26"/>
    </location>
</feature>
<evidence type="ECO:0000259" key="8">
    <source>
        <dbReference type="PROSITE" id="PS51352"/>
    </source>
</evidence>
<evidence type="ECO:0000256" key="4">
    <source>
        <dbReference type="ARBA" id="ARBA00023157"/>
    </source>
</evidence>
<evidence type="ECO:0000256" key="1">
    <source>
        <dbReference type="ARBA" id="ARBA00008987"/>
    </source>
</evidence>
<feature type="active site" description="Nucleophile" evidence="6">
    <location>
        <position position="27"/>
    </location>
</feature>